<keyword evidence="2" id="KW-1185">Reference proteome</keyword>
<protein>
    <submittedName>
        <fullName evidence="1">Uncharacterized protein</fullName>
    </submittedName>
</protein>
<dbReference type="EMBL" id="BTRK01000001">
    <property type="protein sequence ID" value="GMR33429.1"/>
    <property type="molecule type" value="Genomic_DNA"/>
</dbReference>
<dbReference type="AlphaFoldDB" id="A0AAN4Z502"/>
<feature type="non-terminal residue" evidence="1">
    <location>
        <position position="1"/>
    </location>
</feature>
<accession>A0AAN4Z502</accession>
<gene>
    <name evidence="1" type="ORF">PMAYCL1PPCAC_03624</name>
</gene>
<organism evidence="1 2">
    <name type="scientific">Pristionchus mayeri</name>
    <dbReference type="NCBI Taxonomy" id="1317129"/>
    <lineage>
        <taxon>Eukaryota</taxon>
        <taxon>Metazoa</taxon>
        <taxon>Ecdysozoa</taxon>
        <taxon>Nematoda</taxon>
        <taxon>Chromadorea</taxon>
        <taxon>Rhabditida</taxon>
        <taxon>Rhabditina</taxon>
        <taxon>Diplogasteromorpha</taxon>
        <taxon>Diplogasteroidea</taxon>
        <taxon>Neodiplogasteridae</taxon>
        <taxon>Pristionchus</taxon>
    </lineage>
</organism>
<proteinExistence type="predicted"/>
<sequence length="135" mass="15936">APVYSAELSVEGVAIPISKEVRQNRIIMPSKCRSCFLRTKEKRIYEIKDVSKDDFIWFISSFHSRNWQFSSVEQAILALSYADRFELLNLNSRVFSYLKKKYLKEDQIKETLILAAKFNRCDDLMLWVLNQCKND</sequence>
<evidence type="ECO:0000313" key="1">
    <source>
        <dbReference type="EMBL" id="GMR33429.1"/>
    </source>
</evidence>
<evidence type="ECO:0000313" key="2">
    <source>
        <dbReference type="Proteomes" id="UP001328107"/>
    </source>
</evidence>
<comment type="caution">
    <text evidence="1">The sequence shown here is derived from an EMBL/GenBank/DDBJ whole genome shotgun (WGS) entry which is preliminary data.</text>
</comment>
<reference evidence="2" key="1">
    <citation type="submission" date="2022-10" db="EMBL/GenBank/DDBJ databases">
        <title>Genome assembly of Pristionchus species.</title>
        <authorList>
            <person name="Yoshida K."/>
            <person name="Sommer R.J."/>
        </authorList>
    </citation>
    <scope>NUCLEOTIDE SEQUENCE [LARGE SCALE GENOMIC DNA]</scope>
    <source>
        <strain evidence="2">RS5460</strain>
    </source>
</reference>
<dbReference type="Proteomes" id="UP001328107">
    <property type="component" value="Unassembled WGS sequence"/>
</dbReference>
<name>A0AAN4Z502_9BILA</name>